<keyword evidence="1" id="KW-0812">Transmembrane</keyword>
<accession>A0A7Y6DYU5</accession>
<proteinExistence type="predicted"/>
<comment type="caution">
    <text evidence="2">The sequence shown here is derived from an EMBL/GenBank/DDBJ whole genome shotgun (WGS) entry which is preliminary data.</text>
</comment>
<keyword evidence="1" id="KW-1133">Transmembrane helix</keyword>
<evidence type="ECO:0000256" key="1">
    <source>
        <dbReference type="SAM" id="Phobius"/>
    </source>
</evidence>
<keyword evidence="3" id="KW-1185">Reference proteome</keyword>
<sequence>MSITGYVRNNAERFRIVVGMWIVVGFGGALLFGSFGLMLVTGTGVFADKAVVDPGLEFSPGQEVAVDDGVGPGNFMVLATPATVDLGTVECAWKSRVYSTGEQREGRLDIAHPDGVAETLTTYDATPRSFVPLAATRNTEWMEPDLLTCTGEGVESFAITSTDGVLTDGFRFGAGALLLVLAPVVFGLGLVALHFTRKWHQHGMFPAPPVPAYYPPPAQQPLPPGHNPFGPPS</sequence>
<dbReference type="Proteomes" id="UP000565724">
    <property type="component" value="Unassembled WGS sequence"/>
</dbReference>
<organism evidence="2 3">
    <name type="scientific">Cellulomonas humilata</name>
    <dbReference type="NCBI Taxonomy" id="144055"/>
    <lineage>
        <taxon>Bacteria</taxon>
        <taxon>Bacillati</taxon>
        <taxon>Actinomycetota</taxon>
        <taxon>Actinomycetes</taxon>
        <taxon>Micrococcales</taxon>
        <taxon>Cellulomonadaceae</taxon>
        <taxon>Cellulomonas</taxon>
    </lineage>
</organism>
<dbReference type="EMBL" id="JABMCI010000069">
    <property type="protein sequence ID" value="NUU18790.1"/>
    <property type="molecule type" value="Genomic_DNA"/>
</dbReference>
<name>A0A7Y6DYU5_9CELL</name>
<dbReference type="RefSeq" id="WP_175348724.1">
    <property type="nucleotide sequence ID" value="NZ_JABMCI010000069.1"/>
</dbReference>
<feature type="transmembrane region" description="Helical" evidence="1">
    <location>
        <begin position="172"/>
        <end position="195"/>
    </location>
</feature>
<reference evidence="2 3" key="1">
    <citation type="submission" date="2020-05" db="EMBL/GenBank/DDBJ databases">
        <title>Genome Sequencing of Type Strains.</title>
        <authorList>
            <person name="Lemaire J.F."/>
            <person name="Inderbitzin P."/>
            <person name="Gregorio O.A."/>
            <person name="Collins S.B."/>
            <person name="Wespe N."/>
            <person name="Knight-Connoni V."/>
        </authorList>
    </citation>
    <scope>NUCLEOTIDE SEQUENCE [LARGE SCALE GENOMIC DNA]</scope>
    <source>
        <strain evidence="2 3">ATCC 25174</strain>
    </source>
</reference>
<protein>
    <submittedName>
        <fullName evidence="2">Uncharacterized protein</fullName>
    </submittedName>
</protein>
<evidence type="ECO:0000313" key="2">
    <source>
        <dbReference type="EMBL" id="NUU18790.1"/>
    </source>
</evidence>
<keyword evidence="1" id="KW-0472">Membrane</keyword>
<evidence type="ECO:0000313" key="3">
    <source>
        <dbReference type="Proteomes" id="UP000565724"/>
    </source>
</evidence>
<dbReference type="AlphaFoldDB" id="A0A7Y6DYU5"/>
<gene>
    <name evidence="2" type="ORF">HP550_16175</name>
</gene>
<feature type="transmembrane region" description="Helical" evidence="1">
    <location>
        <begin position="21"/>
        <end position="47"/>
    </location>
</feature>